<feature type="transmembrane region" description="Helical" evidence="1">
    <location>
        <begin position="12"/>
        <end position="36"/>
    </location>
</feature>
<keyword evidence="3" id="KW-1185">Reference proteome</keyword>
<sequence>MQTQNYNNHKKYYAPHHFIFLPLLMILLIVGVWNFFTDEDNQLIWILFSVVVFLISYLAIMLRQHYALGNQDRIIRLEFKQRYFEIFGGRSDEVAEKLNFSQVAALRFAYDDEFKVLIKRALSENISGDEIKKAIKKWRPDNNRV</sequence>
<evidence type="ECO:0000313" key="2">
    <source>
        <dbReference type="EMBL" id="MBD8018084.1"/>
    </source>
</evidence>
<name>A0ABR8WM44_9FLAO</name>
<dbReference type="Pfam" id="PF20136">
    <property type="entry name" value="DUF6526"/>
    <property type="match status" value="1"/>
</dbReference>
<accession>A0ABR8WM44</accession>
<evidence type="ECO:0008006" key="4">
    <source>
        <dbReference type="Google" id="ProtNLM"/>
    </source>
</evidence>
<feature type="transmembrane region" description="Helical" evidence="1">
    <location>
        <begin position="42"/>
        <end position="62"/>
    </location>
</feature>
<protein>
    <recommendedName>
        <fullName evidence="4">ABC transporter permease</fullName>
    </recommendedName>
</protein>
<dbReference type="Proteomes" id="UP000626242">
    <property type="component" value="Unassembled WGS sequence"/>
</dbReference>
<evidence type="ECO:0000256" key="1">
    <source>
        <dbReference type="SAM" id="Phobius"/>
    </source>
</evidence>
<dbReference type="EMBL" id="JACSPS010000002">
    <property type="protein sequence ID" value="MBD8018084.1"/>
    <property type="molecule type" value="Genomic_DNA"/>
</dbReference>
<reference evidence="2 3" key="1">
    <citation type="submission" date="2020-08" db="EMBL/GenBank/DDBJ databases">
        <title>A Genomic Blueprint of the Chicken Gut Microbiome.</title>
        <authorList>
            <person name="Gilroy R."/>
            <person name="Ravi A."/>
            <person name="Getino M."/>
            <person name="Pursley I."/>
            <person name="Horton D.L."/>
            <person name="Alikhan N.-F."/>
            <person name="Baker D."/>
            <person name="Gharbi K."/>
            <person name="Hall N."/>
            <person name="Watson M."/>
            <person name="Adriaenssens E.M."/>
            <person name="Foster-Nyarko E."/>
            <person name="Jarju S."/>
            <person name="Secka A."/>
            <person name="Antonio M."/>
            <person name="Oren A."/>
            <person name="Chaudhuri R."/>
            <person name="La Ragione R.M."/>
            <person name="Hildebrand F."/>
            <person name="Pallen M.J."/>
        </authorList>
    </citation>
    <scope>NUCLEOTIDE SEQUENCE [LARGE SCALE GENOMIC DNA]</scope>
    <source>
        <strain evidence="2 3">Sa1CVA4</strain>
    </source>
</reference>
<evidence type="ECO:0000313" key="3">
    <source>
        <dbReference type="Proteomes" id="UP000626242"/>
    </source>
</evidence>
<dbReference type="InterPro" id="IPR045385">
    <property type="entry name" value="DUF6526"/>
</dbReference>
<keyword evidence="1" id="KW-0812">Transmembrane</keyword>
<comment type="caution">
    <text evidence="2">The sequence shown here is derived from an EMBL/GenBank/DDBJ whole genome shotgun (WGS) entry which is preliminary data.</text>
</comment>
<organism evidence="2 3">
    <name type="scientific">Kaistella pullorum</name>
    <dbReference type="NCBI Taxonomy" id="2763074"/>
    <lineage>
        <taxon>Bacteria</taxon>
        <taxon>Pseudomonadati</taxon>
        <taxon>Bacteroidota</taxon>
        <taxon>Flavobacteriia</taxon>
        <taxon>Flavobacteriales</taxon>
        <taxon>Weeksellaceae</taxon>
        <taxon>Chryseobacterium group</taxon>
        <taxon>Kaistella</taxon>
    </lineage>
</organism>
<keyword evidence="1" id="KW-0472">Membrane</keyword>
<gene>
    <name evidence="2" type="ORF">H9628_06340</name>
</gene>
<dbReference type="RefSeq" id="WP_251833281.1">
    <property type="nucleotide sequence ID" value="NZ_JACSPS010000002.1"/>
</dbReference>
<proteinExistence type="predicted"/>
<keyword evidence="1" id="KW-1133">Transmembrane helix</keyword>